<keyword evidence="2" id="KW-1185">Reference proteome</keyword>
<dbReference type="Proteomes" id="UP000789845">
    <property type="component" value="Unassembled WGS sequence"/>
</dbReference>
<name>A0A9C7GEB5_9BACI</name>
<proteinExistence type="predicted"/>
<organism evidence="1 2">
    <name type="scientific">Pseudoneobacillus rhizosphaerae</name>
    <dbReference type="NCBI Taxonomy" id="2880968"/>
    <lineage>
        <taxon>Bacteria</taxon>
        <taxon>Bacillati</taxon>
        <taxon>Bacillota</taxon>
        <taxon>Bacilli</taxon>
        <taxon>Bacillales</taxon>
        <taxon>Bacillaceae</taxon>
        <taxon>Pseudoneobacillus</taxon>
    </lineage>
</organism>
<evidence type="ECO:0000313" key="2">
    <source>
        <dbReference type="Proteomes" id="UP000789845"/>
    </source>
</evidence>
<dbReference type="AlphaFoldDB" id="A0A9C7GEB5"/>
<dbReference type="EMBL" id="CAKJTG010000044">
    <property type="protein sequence ID" value="CAG9610630.1"/>
    <property type="molecule type" value="Genomic_DNA"/>
</dbReference>
<reference evidence="1" key="1">
    <citation type="submission" date="2021-10" db="EMBL/GenBank/DDBJ databases">
        <authorList>
            <person name="Criscuolo A."/>
        </authorList>
    </citation>
    <scope>NUCLEOTIDE SEQUENCE</scope>
    <source>
        <strain evidence="1">CIP111885</strain>
    </source>
</reference>
<protein>
    <submittedName>
        <fullName evidence="1">Uncharacterized protein</fullName>
    </submittedName>
</protein>
<accession>A0A9C7GEB5</accession>
<sequence>MFQAMDFPIIPIKNVINQDINEFIYSTINKKLLFNKEEELFLSKIESISLLFSLTSESFATYKPKFKDVIFLAIELISSIRDRSYNAHTITKILSKIISSPIFVVFYHENNILFSSILNDNHNEANNGEVFLSDWYNLYEITNKTLSKLSSLSYCNHSQDSLRDFYYDLIFSISRDYYVHPESNEYLTYGFLSNEFQNVLLEDERTTSFLSLKDFAEANGKYFRNLYNDDFVDNNEDIELLVADEDLLLLDFDEFNDFVVVGAEIDEYDDYEEFKEEFAELDHRLDDESSNEKLDDYLFDDPLKLLDWLEDSKD</sequence>
<comment type="caution">
    <text evidence="1">The sequence shown here is derived from an EMBL/GenBank/DDBJ whole genome shotgun (WGS) entry which is preliminary data.</text>
</comment>
<gene>
    <name evidence="1" type="ORF">NEOCIP111885_04405</name>
</gene>
<evidence type="ECO:0000313" key="1">
    <source>
        <dbReference type="EMBL" id="CAG9610630.1"/>
    </source>
</evidence>